<dbReference type="KEGG" id="osg:BST96_12205"/>
<dbReference type="STRING" id="716816.BST96_12205"/>
<dbReference type="PROSITE" id="PS50943">
    <property type="entry name" value="HTH_CROC1"/>
    <property type="match status" value="1"/>
</dbReference>
<dbReference type="CDD" id="cd00093">
    <property type="entry name" value="HTH_XRE"/>
    <property type="match status" value="1"/>
</dbReference>
<dbReference type="Pfam" id="PF01381">
    <property type="entry name" value="HTH_3"/>
    <property type="match status" value="1"/>
</dbReference>
<reference evidence="2 3" key="1">
    <citation type="submission" date="2016-11" db="EMBL/GenBank/DDBJ databases">
        <title>Trade-off between light-utilization and light-protection in marine flavobacteria.</title>
        <authorList>
            <person name="Kumagai Y."/>
        </authorList>
    </citation>
    <scope>NUCLEOTIDE SEQUENCE [LARGE SCALE GENOMIC DNA]</scope>
    <source>
        <strain evidence="2 3">NBRC 107125</strain>
    </source>
</reference>
<name>A0A1X9NEF5_9GAMM</name>
<dbReference type="Gene3D" id="1.10.260.40">
    <property type="entry name" value="lambda repressor-like DNA-binding domains"/>
    <property type="match status" value="1"/>
</dbReference>
<evidence type="ECO:0000313" key="3">
    <source>
        <dbReference type="Proteomes" id="UP000193450"/>
    </source>
</evidence>
<proteinExistence type="predicted"/>
<dbReference type="OrthoDB" id="21915at2"/>
<dbReference type="InterPro" id="IPR001387">
    <property type="entry name" value="Cro/C1-type_HTH"/>
</dbReference>
<dbReference type="InterPro" id="IPR010982">
    <property type="entry name" value="Lambda_DNA-bd_dom_sf"/>
</dbReference>
<protein>
    <submittedName>
        <fullName evidence="2">Transcriptional regulator</fullName>
    </submittedName>
</protein>
<feature type="domain" description="HTH cro/C1-type" evidence="1">
    <location>
        <begin position="8"/>
        <end position="67"/>
    </location>
</feature>
<gene>
    <name evidence="2" type="ORF">BST96_12205</name>
</gene>
<dbReference type="AlphaFoldDB" id="A0A1X9NEF5"/>
<organism evidence="2 3">
    <name type="scientific">Oceanicoccus sagamiensis</name>
    <dbReference type="NCBI Taxonomy" id="716816"/>
    <lineage>
        <taxon>Bacteria</taxon>
        <taxon>Pseudomonadati</taxon>
        <taxon>Pseudomonadota</taxon>
        <taxon>Gammaproteobacteria</taxon>
        <taxon>Cellvibrionales</taxon>
        <taxon>Spongiibacteraceae</taxon>
        <taxon>Oceanicoccus</taxon>
    </lineage>
</organism>
<accession>A0A1X9NEF5</accession>
<evidence type="ECO:0000259" key="1">
    <source>
        <dbReference type="PROSITE" id="PS50943"/>
    </source>
</evidence>
<evidence type="ECO:0000313" key="2">
    <source>
        <dbReference type="EMBL" id="ARN74812.1"/>
    </source>
</evidence>
<dbReference type="SUPFAM" id="SSF47413">
    <property type="entry name" value="lambda repressor-like DNA-binding domains"/>
    <property type="match status" value="1"/>
</dbReference>
<dbReference type="SMART" id="SM00530">
    <property type="entry name" value="HTH_XRE"/>
    <property type="match status" value="1"/>
</dbReference>
<dbReference type="GO" id="GO:0003677">
    <property type="term" value="F:DNA binding"/>
    <property type="evidence" value="ECO:0007669"/>
    <property type="project" value="InterPro"/>
</dbReference>
<keyword evidence="3" id="KW-1185">Reference proteome</keyword>
<dbReference type="Proteomes" id="UP000193450">
    <property type="component" value="Chromosome"/>
</dbReference>
<sequence>MNTIGPRVRHLRRAQGLTQEDLAGQCNLLGWDLSRSTLAKIESQVRKVSDSEAALLSQALHLPVEELYKTKES</sequence>
<dbReference type="EMBL" id="CP019343">
    <property type="protein sequence ID" value="ARN74812.1"/>
    <property type="molecule type" value="Genomic_DNA"/>
</dbReference>
<dbReference type="RefSeq" id="WP_085758975.1">
    <property type="nucleotide sequence ID" value="NZ_CP019343.1"/>
</dbReference>